<feature type="transmembrane region" description="Helical" evidence="1">
    <location>
        <begin position="6"/>
        <end position="27"/>
    </location>
</feature>
<organism evidence="2">
    <name type="scientific">viral metagenome</name>
    <dbReference type="NCBI Taxonomy" id="1070528"/>
    <lineage>
        <taxon>unclassified sequences</taxon>
        <taxon>metagenomes</taxon>
        <taxon>organismal metagenomes</taxon>
    </lineage>
</organism>
<dbReference type="AlphaFoldDB" id="A0A6C0DDN9"/>
<sequence>MSGAEILVFVVLFMLFIALIVVFIKVAKKRNGFTTRKEGYKQMPYL</sequence>
<dbReference type="EMBL" id="MN739600">
    <property type="protein sequence ID" value="QHT15086.1"/>
    <property type="molecule type" value="Genomic_DNA"/>
</dbReference>
<proteinExistence type="predicted"/>
<name>A0A6C0DDN9_9ZZZZ</name>
<reference evidence="2" key="1">
    <citation type="journal article" date="2020" name="Nature">
        <title>Giant virus diversity and host interactions through global metagenomics.</title>
        <authorList>
            <person name="Schulz F."/>
            <person name="Roux S."/>
            <person name="Paez-Espino D."/>
            <person name="Jungbluth S."/>
            <person name="Walsh D.A."/>
            <person name="Denef V.J."/>
            <person name="McMahon K.D."/>
            <person name="Konstantinidis K.T."/>
            <person name="Eloe-Fadrosh E.A."/>
            <person name="Kyrpides N.C."/>
            <person name="Woyke T."/>
        </authorList>
    </citation>
    <scope>NUCLEOTIDE SEQUENCE</scope>
    <source>
        <strain evidence="2">GVMAG-M-3300023174-144</strain>
    </source>
</reference>
<keyword evidence="1" id="KW-1133">Transmembrane helix</keyword>
<accession>A0A6C0DDN9</accession>
<evidence type="ECO:0000256" key="1">
    <source>
        <dbReference type="SAM" id="Phobius"/>
    </source>
</evidence>
<protein>
    <submittedName>
        <fullName evidence="2">Uncharacterized protein</fullName>
    </submittedName>
</protein>
<evidence type="ECO:0000313" key="2">
    <source>
        <dbReference type="EMBL" id="QHT15086.1"/>
    </source>
</evidence>
<keyword evidence="1" id="KW-0812">Transmembrane</keyword>
<keyword evidence="1" id="KW-0472">Membrane</keyword>